<reference evidence="2" key="1">
    <citation type="submission" date="2023-03" db="EMBL/GenBank/DDBJ databases">
        <title>Massive genome expansion in bonnet fungi (Mycena s.s.) driven by repeated elements and novel gene families across ecological guilds.</title>
        <authorList>
            <consortium name="Lawrence Berkeley National Laboratory"/>
            <person name="Harder C.B."/>
            <person name="Miyauchi S."/>
            <person name="Viragh M."/>
            <person name="Kuo A."/>
            <person name="Thoen E."/>
            <person name="Andreopoulos B."/>
            <person name="Lu D."/>
            <person name="Skrede I."/>
            <person name="Drula E."/>
            <person name="Henrissat B."/>
            <person name="Morin E."/>
            <person name="Kohler A."/>
            <person name="Barry K."/>
            <person name="LaButti K."/>
            <person name="Morin E."/>
            <person name="Salamov A."/>
            <person name="Lipzen A."/>
            <person name="Mereny Z."/>
            <person name="Hegedus B."/>
            <person name="Baldrian P."/>
            <person name="Stursova M."/>
            <person name="Weitz H."/>
            <person name="Taylor A."/>
            <person name="Grigoriev I.V."/>
            <person name="Nagy L.G."/>
            <person name="Martin F."/>
            <person name="Kauserud H."/>
        </authorList>
    </citation>
    <scope>NUCLEOTIDE SEQUENCE</scope>
    <source>
        <strain evidence="2">CBHHK002</strain>
    </source>
</reference>
<feature type="transmembrane region" description="Helical" evidence="1">
    <location>
        <begin position="146"/>
        <end position="169"/>
    </location>
</feature>
<keyword evidence="1" id="KW-0472">Membrane</keyword>
<name>A0AAD6ZY65_9AGAR</name>
<feature type="transmembrane region" description="Helical" evidence="1">
    <location>
        <begin position="19"/>
        <end position="40"/>
    </location>
</feature>
<gene>
    <name evidence="2" type="ORF">DFH08DRAFT_701803</name>
</gene>
<evidence type="ECO:0000313" key="3">
    <source>
        <dbReference type="Proteomes" id="UP001218218"/>
    </source>
</evidence>
<organism evidence="2 3">
    <name type="scientific">Mycena albidolilacea</name>
    <dbReference type="NCBI Taxonomy" id="1033008"/>
    <lineage>
        <taxon>Eukaryota</taxon>
        <taxon>Fungi</taxon>
        <taxon>Dikarya</taxon>
        <taxon>Basidiomycota</taxon>
        <taxon>Agaricomycotina</taxon>
        <taxon>Agaricomycetes</taxon>
        <taxon>Agaricomycetidae</taxon>
        <taxon>Agaricales</taxon>
        <taxon>Marasmiineae</taxon>
        <taxon>Mycenaceae</taxon>
        <taxon>Mycena</taxon>
    </lineage>
</organism>
<proteinExistence type="predicted"/>
<keyword evidence="1" id="KW-0812">Transmembrane</keyword>
<evidence type="ECO:0000256" key="1">
    <source>
        <dbReference type="SAM" id="Phobius"/>
    </source>
</evidence>
<feature type="transmembrane region" description="Helical" evidence="1">
    <location>
        <begin position="222"/>
        <end position="239"/>
    </location>
</feature>
<dbReference type="AlphaFoldDB" id="A0AAD6ZY65"/>
<sequence length="276" mass="30624">MTFAGCGKQSTSFRKTGQLVIVIAPYICSTMHAALNWVWYSKAIDENELPGGPGLLRSLTHLPAWLEGTGDSFFVLNIFMADCVFIWRCWCVWNRRWKVVVLPALATITGLVLGGIIISDQVIKLRSLEPFVVAKKSRDFVRLSTIYFSLSAATSLTTTLLITLRIALVQRSAKKAGTRTHHNFNPIMEILIESAVLYSATLLTFVVLNVERNANLYYAQNIHAQMGLAPLLIILRIVAGRSRPQEDWSLNISTGSLRFASSNDTLSNHGKIESAP</sequence>
<keyword evidence="3" id="KW-1185">Reference proteome</keyword>
<protein>
    <submittedName>
        <fullName evidence="2">Uncharacterized protein</fullName>
    </submittedName>
</protein>
<keyword evidence="1" id="KW-1133">Transmembrane helix</keyword>
<feature type="transmembrane region" description="Helical" evidence="1">
    <location>
        <begin position="73"/>
        <end position="93"/>
    </location>
</feature>
<feature type="transmembrane region" description="Helical" evidence="1">
    <location>
        <begin position="100"/>
        <end position="118"/>
    </location>
</feature>
<dbReference type="EMBL" id="JARIHO010000022">
    <property type="protein sequence ID" value="KAJ7343901.1"/>
    <property type="molecule type" value="Genomic_DNA"/>
</dbReference>
<evidence type="ECO:0000313" key="2">
    <source>
        <dbReference type="EMBL" id="KAJ7343901.1"/>
    </source>
</evidence>
<dbReference type="Proteomes" id="UP001218218">
    <property type="component" value="Unassembled WGS sequence"/>
</dbReference>
<comment type="caution">
    <text evidence="2">The sequence shown here is derived from an EMBL/GenBank/DDBJ whole genome shotgun (WGS) entry which is preliminary data.</text>
</comment>
<accession>A0AAD6ZY65</accession>
<feature type="transmembrane region" description="Helical" evidence="1">
    <location>
        <begin position="190"/>
        <end position="210"/>
    </location>
</feature>